<name>A0A916ZI52_9BACL</name>
<proteinExistence type="predicted"/>
<protein>
    <submittedName>
        <fullName evidence="1">Uncharacterized protein</fullName>
    </submittedName>
</protein>
<dbReference type="EMBL" id="BMHP01000011">
    <property type="protein sequence ID" value="GGD99079.1"/>
    <property type="molecule type" value="Genomic_DNA"/>
</dbReference>
<sequence>MSTSYIYTKYIDNITIGDAFIKDFQVEIGNMVYGMVMHGIVGFNSLKTVGVKIDAGESE</sequence>
<evidence type="ECO:0000313" key="1">
    <source>
        <dbReference type="EMBL" id="GGD99079.1"/>
    </source>
</evidence>
<organism evidence="1 2">
    <name type="scientific">Paenibacillus nasutitermitis</name>
    <dbReference type="NCBI Taxonomy" id="1652958"/>
    <lineage>
        <taxon>Bacteria</taxon>
        <taxon>Bacillati</taxon>
        <taxon>Bacillota</taxon>
        <taxon>Bacilli</taxon>
        <taxon>Bacillales</taxon>
        <taxon>Paenibacillaceae</taxon>
        <taxon>Paenibacillus</taxon>
    </lineage>
</organism>
<gene>
    <name evidence="1" type="ORF">GCM10010911_67420</name>
</gene>
<evidence type="ECO:0000313" key="2">
    <source>
        <dbReference type="Proteomes" id="UP000612456"/>
    </source>
</evidence>
<dbReference type="AlphaFoldDB" id="A0A916ZI52"/>
<reference evidence="1" key="1">
    <citation type="journal article" date="2014" name="Int. J. Syst. Evol. Microbiol.">
        <title>Complete genome sequence of Corynebacterium casei LMG S-19264T (=DSM 44701T), isolated from a smear-ripened cheese.</title>
        <authorList>
            <consortium name="US DOE Joint Genome Institute (JGI-PGF)"/>
            <person name="Walter F."/>
            <person name="Albersmeier A."/>
            <person name="Kalinowski J."/>
            <person name="Ruckert C."/>
        </authorList>
    </citation>
    <scope>NUCLEOTIDE SEQUENCE</scope>
    <source>
        <strain evidence="1">CGMCC 1.15178</strain>
    </source>
</reference>
<accession>A0A916ZI52</accession>
<keyword evidence="2" id="KW-1185">Reference proteome</keyword>
<comment type="caution">
    <text evidence="1">The sequence shown here is derived from an EMBL/GenBank/DDBJ whole genome shotgun (WGS) entry which is preliminary data.</text>
</comment>
<reference evidence="1" key="2">
    <citation type="submission" date="2020-09" db="EMBL/GenBank/DDBJ databases">
        <authorList>
            <person name="Sun Q."/>
            <person name="Zhou Y."/>
        </authorList>
    </citation>
    <scope>NUCLEOTIDE SEQUENCE</scope>
    <source>
        <strain evidence="1">CGMCC 1.15178</strain>
    </source>
</reference>
<dbReference type="Proteomes" id="UP000612456">
    <property type="component" value="Unassembled WGS sequence"/>
</dbReference>